<dbReference type="EMBL" id="BMAT01002950">
    <property type="protein sequence ID" value="GFS17169.1"/>
    <property type="molecule type" value="Genomic_DNA"/>
</dbReference>
<dbReference type="CDD" id="cd02872">
    <property type="entry name" value="GH18_chitolectin_chitotriosidase"/>
    <property type="match status" value="1"/>
</dbReference>
<dbReference type="SUPFAM" id="SSF54556">
    <property type="entry name" value="Chitinase insertion domain"/>
    <property type="match status" value="1"/>
</dbReference>
<feature type="region of interest" description="Disordered" evidence="8">
    <location>
        <begin position="70"/>
        <end position="91"/>
    </location>
</feature>
<dbReference type="InterPro" id="IPR029070">
    <property type="entry name" value="Chitinase_insertion_sf"/>
</dbReference>
<dbReference type="InterPro" id="IPR011583">
    <property type="entry name" value="Chitinase_II/V-like_cat"/>
</dbReference>
<dbReference type="FunFam" id="3.10.50.10:FF:000001">
    <property type="entry name" value="Chitinase 3-like 1"/>
    <property type="match status" value="1"/>
</dbReference>
<name>A0AAV4J5B5_9GAST</name>
<reference evidence="11 12" key="1">
    <citation type="journal article" date="2021" name="Elife">
        <title>Chloroplast acquisition without the gene transfer in kleptoplastic sea slugs, Plakobranchus ocellatus.</title>
        <authorList>
            <person name="Maeda T."/>
            <person name="Takahashi S."/>
            <person name="Yoshida T."/>
            <person name="Shimamura S."/>
            <person name="Takaki Y."/>
            <person name="Nagai Y."/>
            <person name="Toyoda A."/>
            <person name="Suzuki Y."/>
            <person name="Arimoto A."/>
            <person name="Ishii H."/>
            <person name="Satoh N."/>
            <person name="Nishiyama T."/>
            <person name="Hasebe M."/>
            <person name="Maruyama T."/>
            <person name="Minagawa J."/>
            <person name="Obokata J."/>
            <person name="Shigenobu S."/>
        </authorList>
    </citation>
    <scope>NUCLEOTIDE SEQUENCE [LARGE SCALE GENOMIC DNA]</scope>
</reference>
<gene>
    <name evidence="11" type="ORF">ElyMa_001490300</name>
</gene>
<comment type="similarity">
    <text evidence="1">Belongs to the glycosyl hydrolase 18 family. Chitinase class II subfamily.</text>
</comment>
<dbReference type="FunFam" id="3.20.20.80:FF:000007">
    <property type="entry name" value="Acidic mammalian chitinase"/>
    <property type="match status" value="1"/>
</dbReference>
<evidence type="ECO:0000256" key="5">
    <source>
        <dbReference type="ARBA" id="ARBA00023157"/>
    </source>
</evidence>
<keyword evidence="2" id="KW-0147">Chitin-binding</keyword>
<dbReference type="Gene3D" id="3.20.20.80">
    <property type="entry name" value="Glycosidases"/>
    <property type="match status" value="1"/>
</dbReference>
<evidence type="ECO:0000256" key="3">
    <source>
        <dbReference type="ARBA" id="ARBA00022729"/>
    </source>
</evidence>
<evidence type="ECO:0000256" key="7">
    <source>
        <dbReference type="RuleBase" id="RU000489"/>
    </source>
</evidence>
<dbReference type="InterPro" id="IPR036508">
    <property type="entry name" value="Chitin-bd_dom_sf"/>
</dbReference>
<dbReference type="SMART" id="SM00636">
    <property type="entry name" value="Glyco_18"/>
    <property type="match status" value="1"/>
</dbReference>
<dbReference type="Gene3D" id="2.170.140.10">
    <property type="entry name" value="Chitin binding domain"/>
    <property type="match status" value="1"/>
</dbReference>
<dbReference type="SUPFAM" id="SSF51445">
    <property type="entry name" value="(Trans)glycosidases"/>
    <property type="match status" value="1"/>
</dbReference>
<sequence length="470" mass="51687">MSCPSGLHFNPVIETCDWPENVKCYPASLTTSTSASFPTTTPTTIQTAVPTAALTTIQTAAPTMTQTSASTVAPPATHTAAPTPTTKVPPTGRPCQRRVCYHTNWSQYRNGAGKFLPIDLDPFLCTHIVYSFANLRNSELVAFEWNDESTDWQVGNYELVTNLKQQNAELKVLLAVGGWNMASAPFTAMVATPQTRAHFISTSIDFLRGHNFDGLDLDWEYPADRGSPPEDRNRFTALVQELRAAFDAEGIQTNRQALLLTAAVAAGKEKIDKGYDIPAISAELDFINLMTYDLHGSWESVTGHNSPLYAGDLESDDKRQLNVDWAASYWVSNGCPPNKLVVGLPLYGRSFTLTTSSTAVNSPASPGLSGPFTREAGYASYYEVCDMLKQADAQPNFLQDQRVPYLVLGNQWMGYDSPNSLREKVRYTRSKGYGGVMVWAIDLDDFSGSFCNVGPYPLLNAIQDECHRRL</sequence>
<dbReference type="InterPro" id="IPR001579">
    <property type="entry name" value="Glyco_hydro_18_chit_AS"/>
</dbReference>
<evidence type="ECO:0000259" key="10">
    <source>
        <dbReference type="PROSITE" id="PS51910"/>
    </source>
</evidence>
<dbReference type="GO" id="GO:0006032">
    <property type="term" value="P:chitin catabolic process"/>
    <property type="evidence" value="ECO:0007669"/>
    <property type="project" value="UniProtKB-ARBA"/>
</dbReference>
<dbReference type="InterPro" id="IPR002557">
    <property type="entry name" value="Chitin-bd_dom"/>
</dbReference>
<dbReference type="GO" id="GO:0005975">
    <property type="term" value="P:carbohydrate metabolic process"/>
    <property type="evidence" value="ECO:0007669"/>
    <property type="project" value="InterPro"/>
</dbReference>
<dbReference type="SUPFAM" id="SSF57625">
    <property type="entry name" value="Invertebrate chitin-binding proteins"/>
    <property type="match status" value="1"/>
</dbReference>
<feature type="compositionally biased region" description="Low complexity" evidence="8">
    <location>
        <begin position="70"/>
        <end position="90"/>
    </location>
</feature>
<feature type="domain" description="Chitin-binding type-2" evidence="9">
    <location>
        <begin position="1"/>
        <end position="26"/>
    </location>
</feature>
<dbReference type="Proteomes" id="UP000762676">
    <property type="component" value="Unassembled WGS sequence"/>
</dbReference>
<protein>
    <submittedName>
        <fullName evidence="11">Chitinase-3-like protein 1</fullName>
    </submittedName>
</protein>
<dbReference type="InterPro" id="IPR017853">
    <property type="entry name" value="GH"/>
</dbReference>
<evidence type="ECO:0000256" key="2">
    <source>
        <dbReference type="ARBA" id="ARBA00022669"/>
    </source>
</evidence>
<dbReference type="PROSITE" id="PS50940">
    <property type="entry name" value="CHIT_BIND_II"/>
    <property type="match status" value="1"/>
</dbReference>
<dbReference type="PROSITE" id="PS51910">
    <property type="entry name" value="GH18_2"/>
    <property type="match status" value="1"/>
</dbReference>
<dbReference type="PROSITE" id="PS01095">
    <property type="entry name" value="GH18_1"/>
    <property type="match status" value="1"/>
</dbReference>
<evidence type="ECO:0000256" key="8">
    <source>
        <dbReference type="SAM" id="MobiDB-lite"/>
    </source>
</evidence>
<dbReference type="PANTHER" id="PTHR11177:SF317">
    <property type="entry name" value="CHITINASE 12-RELATED"/>
    <property type="match status" value="1"/>
</dbReference>
<dbReference type="GO" id="GO:0005576">
    <property type="term" value="C:extracellular region"/>
    <property type="evidence" value="ECO:0007669"/>
    <property type="project" value="InterPro"/>
</dbReference>
<keyword evidence="12" id="KW-1185">Reference proteome</keyword>
<evidence type="ECO:0000313" key="11">
    <source>
        <dbReference type="EMBL" id="GFS17169.1"/>
    </source>
</evidence>
<dbReference type="Gene3D" id="3.10.50.10">
    <property type="match status" value="1"/>
</dbReference>
<dbReference type="GO" id="GO:0004568">
    <property type="term" value="F:chitinase activity"/>
    <property type="evidence" value="ECO:0007669"/>
    <property type="project" value="UniProtKB-ARBA"/>
</dbReference>
<keyword evidence="3" id="KW-0732">Signal</keyword>
<dbReference type="GO" id="GO:0008061">
    <property type="term" value="F:chitin binding"/>
    <property type="evidence" value="ECO:0007669"/>
    <property type="project" value="UniProtKB-KW"/>
</dbReference>
<proteinExistence type="inferred from homology"/>
<keyword evidence="5" id="KW-1015">Disulfide bond</keyword>
<dbReference type="InterPro" id="IPR001223">
    <property type="entry name" value="Glyco_hydro18_cat"/>
</dbReference>
<keyword evidence="4 7" id="KW-0378">Hydrolase</keyword>
<comment type="caution">
    <text evidence="11">The sequence shown here is derived from an EMBL/GenBank/DDBJ whole genome shotgun (WGS) entry which is preliminary data.</text>
</comment>
<evidence type="ECO:0000256" key="4">
    <source>
        <dbReference type="ARBA" id="ARBA00022801"/>
    </source>
</evidence>
<organism evidence="11 12">
    <name type="scientific">Elysia marginata</name>
    <dbReference type="NCBI Taxonomy" id="1093978"/>
    <lineage>
        <taxon>Eukaryota</taxon>
        <taxon>Metazoa</taxon>
        <taxon>Spiralia</taxon>
        <taxon>Lophotrochozoa</taxon>
        <taxon>Mollusca</taxon>
        <taxon>Gastropoda</taxon>
        <taxon>Heterobranchia</taxon>
        <taxon>Euthyneura</taxon>
        <taxon>Panpulmonata</taxon>
        <taxon>Sacoglossa</taxon>
        <taxon>Placobranchoidea</taxon>
        <taxon>Plakobranchidae</taxon>
        <taxon>Elysia</taxon>
    </lineage>
</organism>
<feature type="domain" description="GH18" evidence="10">
    <location>
        <begin position="96"/>
        <end position="469"/>
    </location>
</feature>
<accession>A0AAV4J5B5</accession>
<evidence type="ECO:0000313" key="12">
    <source>
        <dbReference type="Proteomes" id="UP000762676"/>
    </source>
</evidence>
<dbReference type="PANTHER" id="PTHR11177">
    <property type="entry name" value="CHITINASE"/>
    <property type="match status" value="1"/>
</dbReference>
<dbReference type="AlphaFoldDB" id="A0AAV4J5B5"/>
<evidence type="ECO:0000259" key="9">
    <source>
        <dbReference type="PROSITE" id="PS50940"/>
    </source>
</evidence>
<evidence type="ECO:0000256" key="6">
    <source>
        <dbReference type="ARBA" id="ARBA00023295"/>
    </source>
</evidence>
<evidence type="ECO:0000256" key="1">
    <source>
        <dbReference type="ARBA" id="ARBA00009121"/>
    </source>
</evidence>
<dbReference type="Pfam" id="PF00704">
    <property type="entry name" value="Glyco_hydro_18"/>
    <property type="match status" value="1"/>
</dbReference>
<dbReference type="InterPro" id="IPR050314">
    <property type="entry name" value="Glycosyl_Hydrlase_18"/>
</dbReference>
<keyword evidence="6 7" id="KW-0326">Glycosidase</keyword>
<dbReference type="Pfam" id="PF01607">
    <property type="entry name" value="CBM_14"/>
    <property type="match status" value="1"/>
</dbReference>